<organism evidence="9 10">
    <name type="scientific">Populus trichocarpa</name>
    <name type="common">Western balsam poplar</name>
    <name type="synonym">Populus balsamifera subsp. trichocarpa</name>
    <dbReference type="NCBI Taxonomy" id="3694"/>
    <lineage>
        <taxon>Eukaryota</taxon>
        <taxon>Viridiplantae</taxon>
        <taxon>Streptophyta</taxon>
        <taxon>Embryophyta</taxon>
        <taxon>Tracheophyta</taxon>
        <taxon>Spermatophyta</taxon>
        <taxon>Magnoliopsida</taxon>
        <taxon>eudicotyledons</taxon>
        <taxon>Gunneridae</taxon>
        <taxon>Pentapetalae</taxon>
        <taxon>rosids</taxon>
        <taxon>fabids</taxon>
        <taxon>Malpighiales</taxon>
        <taxon>Salicaceae</taxon>
        <taxon>Saliceae</taxon>
        <taxon>Populus</taxon>
    </lineage>
</organism>
<keyword evidence="10" id="KW-1185">Reference proteome</keyword>
<evidence type="ECO:0000256" key="3">
    <source>
        <dbReference type="ARBA" id="ARBA00022692"/>
    </source>
</evidence>
<dbReference type="PANTHER" id="PTHR45631:SF45">
    <property type="entry name" value="LEUCINE-RICH REPEAT (LRR) FAMILY PROTEIN"/>
    <property type="match status" value="1"/>
</dbReference>
<keyword evidence="7" id="KW-0472">Membrane</keyword>
<dbReference type="FunFam" id="3.80.10.10:FF:000129">
    <property type="entry name" value="Leucine-rich repeat receptor-like kinase"/>
    <property type="match status" value="1"/>
</dbReference>
<dbReference type="InterPro" id="IPR032675">
    <property type="entry name" value="LRR_dom_sf"/>
</dbReference>
<evidence type="ECO:0000256" key="2">
    <source>
        <dbReference type="ARBA" id="ARBA00022614"/>
    </source>
</evidence>
<gene>
    <name evidence="9" type="ORF">POPTR_009G102101v4</name>
</gene>
<dbReference type="InterPro" id="IPR024788">
    <property type="entry name" value="Malectin-like_Carb-bd_dom"/>
</dbReference>
<evidence type="ECO:0000256" key="4">
    <source>
        <dbReference type="ARBA" id="ARBA00022729"/>
    </source>
</evidence>
<dbReference type="Gene3D" id="3.80.10.10">
    <property type="entry name" value="Ribonuclease Inhibitor"/>
    <property type="match status" value="1"/>
</dbReference>
<accession>A0A2K1Z5S3</accession>
<evidence type="ECO:0000313" key="10">
    <source>
        <dbReference type="Proteomes" id="UP000006729"/>
    </source>
</evidence>
<evidence type="ECO:0000256" key="1">
    <source>
        <dbReference type="ARBA" id="ARBA00004167"/>
    </source>
</evidence>
<comment type="caution">
    <text evidence="9">The sequence shown here is derived from an EMBL/GenBank/DDBJ whole genome shotgun (WGS) entry which is preliminary data.</text>
</comment>
<dbReference type="Proteomes" id="UP000006729">
    <property type="component" value="Chromosome 9"/>
</dbReference>
<reference evidence="9 10" key="1">
    <citation type="journal article" date="2006" name="Science">
        <title>The genome of black cottonwood, Populus trichocarpa (Torr. &amp; Gray).</title>
        <authorList>
            <person name="Tuskan G.A."/>
            <person name="Difazio S."/>
            <person name="Jansson S."/>
            <person name="Bohlmann J."/>
            <person name="Grigoriev I."/>
            <person name="Hellsten U."/>
            <person name="Putnam N."/>
            <person name="Ralph S."/>
            <person name="Rombauts S."/>
            <person name="Salamov A."/>
            <person name="Schein J."/>
            <person name="Sterck L."/>
            <person name="Aerts A."/>
            <person name="Bhalerao R.R."/>
            <person name="Bhalerao R.P."/>
            <person name="Blaudez D."/>
            <person name="Boerjan W."/>
            <person name="Brun A."/>
            <person name="Brunner A."/>
            <person name="Busov V."/>
            <person name="Campbell M."/>
            <person name="Carlson J."/>
            <person name="Chalot M."/>
            <person name="Chapman J."/>
            <person name="Chen G.L."/>
            <person name="Cooper D."/>
            <person name="Coutinho P.M."/>
            <person name="Couturier J."/>
            <person name="Covert S."/>
            <person name="Cronk Q."/>
            <person name="Cunningham R."/>
            <person name="Davis J."/>
            <person name="Degroeve S."/>
            <person name="Dejardin A."/>
            <person name="Depamphilis C."/>
            <person name="Detter J."/>
            <person name="Dirks B."/>
            <person name="Dubchak I."/>
            <person name="Duplessis S."/>
            <person name="Ehlting J."/>
            <person name="Ellis B."/>
            <person name="Gendler K."/>
            <person name="Goodstein D."/>
            <person name="Gribskov M."/>
            <person name="Grimwood J."/>
            <person name="Groover A."/>
            <person name="Gunter L."/>
            <person name="Hamberger B."/>
            <person name="Heinze B."/>
            <person name="Helariutta Y."/>
            <person name="Henrissat B."/>
            <person name="Holligan D."/>
            <person name="Holt R."/>
            <person name="Huang W."/>
            <person name="Islam-Faridi N."/>
            <person name="Jones S."/>
            <person name="Jones-Rhoades M."/>
            <person name="Jorgensen R."/>
            <person name="Joshi C."/>
            <person name="Kangasjarvi J."/>
            <person name="Karlsson J."/>
            <person name="Kelleher C."/>
            <person name="Kirkpatrick R."/>
            <person name="Kirst M."/>
            <person name="Kohler A."/>
            <person name="Kalluri U."/>
            <person name="Larimer F."/>
            <person name="Leebens-Mack J."/>
            <person name="Leple J.C."/>
            <person name="Locascio P."/>
            <person name="Lou Y."/>
            <person name="Lucas S."/>
            <person name="Martin F."/>
            <person name="Montanini B."/>
            <person name="Napoli C."/>
            <person name="Nelson D.R."/>
            <person name="Nelson C."/>
            <person name="Nieminen K."/>
            <person name="Nilsson O."/>
            <person name="Pereda V."/>
            <person name="Peter G."/>
            <person name="Philippe R."/>
            <person name="Pilate G."/>
            <person name="Poliakov A."/>
            <person name="Razumovskaya J."/>
            <person name="Richardson P."/>
            <person name="Rinaldi C."/>
            <person name="Ritland K."/>
            <person name="Rouze P."/>
            <person name="Ryaboy D."/>
            <person name="Schmutz J."/>
            <person name="Schrader J."/>
            <person name="Segerman B."/>
            <person name="Shin H."/>
            <person name="Siddiqui A."/>
            <person name="Sterky F."/>
            <person name="Terry A."/>
            <person name="Tsai C.J."/>
            <person name="Uberbacher E."/>
            <person name="Unneberg P."/>
            <person name="Vahala J."/>
            <person name="Wall K."/>
            <person name="Wessler S."/>
            <person name="Yang G."/>
            <person name="Yin T."/>
            <person name="Douglas C."/>
            <person name="Marra M."/>
            <person name="Sandberg G."/>
            <person name="Van de Peer Y."/>
            <person name="Rokhsar D."/>
        </authorList>
    </citation>
    <scope>NUCLEOTIDE SEQUENCE [LARGE SCALE GENOMIC DNA]</scope>
    <source>
        <strain evidence="10">cv. Nisqually</strain>
    </source>
</reference>
<dbReference type="Pfam" id="PF12819">
    <property type="entry name" value="Malectin_like"/>
    <property type="match status" value="1"/>
</dbReference>
<protein>
    <recommendedName>
        <fullName evidence="8">Malectin-like domain-containing protein</fullName>
    </recommendedName>
</protein>
<keyword evidence="5" id="KW-0677">Repeat</keyword>
<dbReference type="STRING" id="3694.A0A2K1Z5S3"/>
<comment type="subcellular location">
    <subcellularLocation>
        <location evidence="1">Membrane</location>
        <topology evidence="1">Single-pass membrane protein</topology>
    </subcellularLocation>
</comment>
<evidence type="ECO:0000259" key="8">
    <source>
        <dbReference type="Pfam" id="PF12819"/>
    </source>
</evidence>
<evidence type="ECO:0000256" key="6">
    <source>
        <dbReference type="ARBA" id="ARBA00022989"/>
    </source>
</evidence>
<evidence type="ECO:0000256" key="5">
    <source>
        <dbReference type="ARBA" id="ARBA00022737"/>
    </source>
</evidence>
<keyword evidence="6" id="KW-1133">Transmembrane helix</keyword>
<dbReference type="AlphaFoldDB" id="A0A2K1Z5S3"/>
<dbReference type="EMBL" id="CM009298">
    <property type="protein sequence ID" value="PNT20615.3"/>
    <property type="molecule type" value="Genomic_DNA"/>
</dbReference>
<keyword evidence="3" id="KW-0812">Transmembrane</keyword>
<name>A0A2K1Z5S3_POPTR</name>
<proteinExistence type="predicted"/>
<dbReference type="Pfam" id="PF00560">
    <property type="entry name" value="LRR_1"/>
    <property type="match status" value="2"/>
</dbReference>
<dbReference type="FunCoup" id="A0A2K1Z5S3">
    <property type="interactions" value="28"/>
</dbReference>
<keyword evidence="4" id="KW-0732">Signal</keyword>
<dbReference type="PANTHER" id="PTHR45631">
    <property type="entry name" value="OS07G0107800 PROTEIN-RELATED"/>
    <property type="match status" value="1"/>
</dbReference>
<evidence type="ECO:0000256" key="7">
    <source>
        <dbReference type="ARBA" id="ARBA00023136"/>
    </source>
</evidence>
<evidence type="ECO:0000313" key="9">
    <source>
        <dbReference type="EMBL" id="PNT20615.3"/>
    </source>
</evidence>
<dbReference type="InterPro" id="IPR001611">
    <property type="entry name" value="Leu-rich_rpt"/>
</dbReference>
<dbReference type="Gene3D" id="2.60.120.430">
    <property type="entry name" value="Galactose-binding lectin"/>
    <property type="match status" value="2"/>
</dbReference>
<dbReference type="InParanoid" id="A0A2K1Z5S3"/>
<keyword evidence="2" id="KW-0433">Leucine-rich repeat</keyword>
<sequence length="301" mass="33949">MKAVEKLIKGKEIELEELEGEQTKLKCRSTTKFLAWKFDDVPRSALSKLSQQPNSLATPIVVAALSDSTPPPPHSPVTPLKQREDCISTATQHHKVNLNKIQVMPTIVNCWQHSALHLHLSKTATNSTQDAKKPNRLPLRKLFYEDRETFSCSSSEADDIDSLEPETYCVWAPKKEEGSPGSCKKSSSTGSNSKRWKFKDFIHRSNSDGKDTFVFLMPNNKKSGLHHQRLGNDDQDGNHNKQGTEKRKDAKGAGGGLFQFQEHYYMRSKDGDKRRSYLPYRPDLVGFLSNVNGVGRNLHPF</sequence>
<dbReference type="SUPFAM" id="SSF52058">
    <property type="entry name" value="L domain-like"/>
    <property type="match status" value="1"/>
</dbReference>
<dbReference type="GO" id="GO:0016020">
    <property type="term" value="C:membrane"/>
    <property type="evidence" value="ECO:0007669"/>
    <property type="project" value="UniProtKB-SubCell"/>
</dbReference>